<dbReference type="Pfam" id="PF11744">
    <property type="entry name" value="ALMT"/>
    <property type="match status" value="1"/>
</dbReference>
<keyword evidence="5 9" id="KW-1133">Transmembrane helix</keyword>
<dbReference type="Proteomes" id="UP001293593">
    <property type="component" value="Unassembled WGS sequence"/>
</dbReference>
<proteinExistence type="inferred from homology"/>
<evidence type="ECO:0008006" key="12">
    <source>
        <dbReference type="Google" id="ProtNLM"/>
    </source>
</evidence>
<keyword evidence="8" id="KW-0407">Ion channel</keyword>
<accession>A0AAE1KG12</accession>
<reference evidence="10" key="1">
    <citation type="submission" date="2023-10" db="EMBL/GenBank/DDBJ databases">
        <title>Chromosome-level genome of the transformable northern wattle, Acacia crassicarpa.</title>
        <authorList>
            <person name="Massaro I."/>
            <person name="Sinha N.R."/>
            <person name="Poethig S."/>
            <person name="Leichty A.R."/>
        </authorList>
    </citation>
    <scope>NUCLEOTIDE SEQUENCE</scope>
    <source>
        <strain evidence="10">Acra3RX</strain>
        <tissue evidence="10">Leaf</tissue>
    </source>
</reference>
<keyword evidence="6" id="KW-0406">Ion transport</keyword>
<feature type="transmembrane region" description="Helical" evidence="9">
    <location>
        <begin position="77"/>
        <end position="100"/>
    </location>
</feature>
<evidence type="ECO:0000256" key="9">
    <source>
        <dbReference type="SAM" id="Phobius"/>
    </source>
</evidence>
<evidence type="ECO:0000256" key="5">
    <source>
        <dbReference type="ARBA" id="ARBA00022989"/>
    </source>
</evidence>
<evidence type="ECO:0000313" key="11">
    <source>
        <dbReference type="Proteomes" id="UP001293593"/>
    </source>
</evidence>
<organism evidence="10 11">
    <name type="scientific">Acacia crassicarpa</name>
    <name type="common">northern wattle</name>
    <dbReference type="NCBI Taxonomy" id="499986"/>
    <lineage>
        <taxon>Eukaryota</taxon>
        <taxon>Viridiplantae</taxon>
        <taxon>Streptophyta</taxon>
        <taxon>Embryophyta</taxon>
        <taxon>Tracheophyta</taxon>
        <taxon>Spermatophyta</taxon>
        <taxon>Magnoliopsida</taxon>
        <taxon>eudicotyledons</taxon>
        <taxon>Gunneridae</taxon>
        <taxon>Pentapetalae</taxon>
        <taxon>rosids</taxon>
        <taxon>fabids</taxon>
        <taxon>Fabales</taxon>
        <taxon>Fabaceae</taxon>
        <taxon>Caesalpinioideae</taxon>
        <taxon>mimosoid clade</taxon>
        <taxon>Acacieae</taxon>
        <taxon>Acacia</taxon>
    </lineage>
</organism>
<keyword evidence="3" id="KW-0813">Transport</keyword>
<comment type="subcellular location">
    <subcellularLocation>
        <location evidence="1">Membrane</location>
        <topology evidence="1">Multi-pass membrane protein</topology>
    </subcellularLocation>
</comment>
<gene>
    <name evidence="10" type="ORF">QN277_021194</name>
</gene>
<dbReference type="PANTHER" id="PTHR31086">
    <property type="entry name" value="ALUMINUM-ACTIVATED MALATE TRANSPORTER 10"/>
    <property type="match status" value="1"/>
</dbReference>
<keyword evidence="4 9" id="KW-0812">Transmembrane</keyword>
<feature type="transmembrane region" description="Helical" evidence="9">
    <location>
        <begin position="51"/>
        <end position="71"/>
    </location>
</feature>
<evidence type="ECO:0000256" key="6">
    <source>
        <dbReference type="ARBA" id="ARBA00023065"/>
    </source>
</evidence>
<sequence length="479" mass="52971">MDIESATQARECGVSGGWWGCLKALPEKSKSKFLNFTSNIKKKALDDPRRVTHSLKVGSALTLVSLLYFILPLYEIFGLHAIWAIFTVVFVFEFTVGAVISKFTNRGFATLLAGALGVEGVNLANCFGQTGKPFVLGTLVFVLAAGSTFSRFFPRIKARYDYGVVIFILTFSLVVVSGQRVEGIFYLAWQRLYDILIGGAICIVISLFVCPVWAGQDLHNLIASNIEKLANFLQGFECAYFECSEGKDNPDKSVLEGYKSVLNSKASEESLAIFASCEPGHGRFRLFHPWTHYVKIGALARQCSYKFETLDCYLTPEIHVSLEFKGKVQEPCKKLCWEASQALKALSSSIRTMTEPCDAKLHLENSKNAIQDLKIALETTSLEDEELIAIMPVFTVASILIETTKCVEKIHDSVSELSHLAHFRTVKSKVSVSTEKPHLLHRGTIKPVGESYGAGHVQSTVQDIDRLEICVRPNSDADG</sequence>
<keyword evidence="7 9" id="KW-0472">Membrane</keyword>
<dbReference type="AlphaFoldDB" id="A0AAE1KG12"/>
<evidence type="ECO:0000256" key="8">
    <source>
        <dbReference type="ARBA" id="ARBA00023303"/>
    </source>
</evidence>
<protein>
    <recommendedName>
        <fullName evidence="12">Aluminum-activated malate transporter</fullName>
    </recommendedName>
</protein>
<dbReference type="GO" id="GO:0034220">
    <property type="term" value="P:monoatomic ion transmembrane transport"/>
    <property type="evidence" value="ECO:0007669"/>
    <property type="project" value="UniProtKB-KW"/>
</dbReference>
<comment type="similarity">
    <text evidence="2">Belongs to the aromatic acid exporter (TC 2.A.85) family.</text>
</comment>
<comment type="caution">
    <text evidence="10">The sequence shown here is derived from an EMBL/GenBank/DDBJ whole genome shotgun (WGS) entry which is preliminary data.</text>
</comment>
<dbReference type="EMBL" id="JAWXYG010000005">
    <property type="protein sequence ID" value="KAK4272675.1"/>
    <property type="molecule type" value="Genomic_DNA"/>
</dbReference>
<evidence type="ECO:0000256" key="7">
    <source>
        <dbReference type="ARBA" id="ARBA00023136"/>
    </source>
</evidence>
<feature type="transmembrane region" description="Helical" evidence="9">
    <location>
        <begin position="107"/>
        <end position="128"/>
    </location>
</feature>
<evidence type="ECO:0000256" key="2">
    <source>
        <dbReference type="ARBA" id="ARBA00007079"/>
    </source>
</evidence>
<evidence type="ECO:0000256" key="4">
    <source>
        <dbReference type="ARBA" id="ARBA00022692"/>
    </source>
</evidence>
<evidence type="ECO:0000256" key="3">
    <source>
        <dbReference type="ARBA" id="ARBA00022448"/>
    </source>
</evidence>
<name>A0AAE1KG12_9FABA</name>
<keyword evidence="11" id="KW-1185">Reference proteome</keyword>
<feature type="transmembrane region" description="Helical" evidence="9">
    <location>
        <begin position="195"/>
        <end position="214"/>
    </location>
</feature>
<dbReference type="GO" id="GO:0016020">
    <property type="term" value="C:membrane"/>
    <property type="evidence" value="ECO:0007669"/>
    <property type="project" value="UniProtKB-SubCell"/>
</dbReference>
<dbReference type="InterPro" id="IPR020966">
    <property type="entry name" value="ALMT"/>
</dbReference>
<evidence type="ECO:0000313" key="10">
    <source>
        <dbReference type="EMBL" id="KAK4272675.1"/>
    </source>
</evidence>
<feature type="transmembrane region" description="Helical" evidence="9">
    <location>
        <begin position="165"/>
        <end position="189"/>
    </location>
</feature>
<feature type="transmembrane region" description="Helical" evidence="9">
    <location>
        <begin position="134"/>
        <end position="153"/>
    </location>
</feature>
<dbReference type="GO" id="GO:0015743">
    <property type="term" value="P:malate transport"/>
    <property type="evidence" value="ECO:0007669"/>
    <property type="project" value="InterPro"/>
</dbReference>
<evidence type="ECO:0000256" key="1">
    <source>
        <dbReference type="ARBA" id="ARBA00004141"/>
    </source>
</evidence>